<evidence type="ECO:0000313" key="3">
    <source>
        <dbReference type="Proteomes" id="UP000781958"/>
    </source>
</evidence>
<keyword evidence="1" id="KW-0812">Transmembrane</keyword>
<sequence length="173" mass="19203">MSRVLVVFDSPDRMLDALRRLREAGFARLEVYSPQAVEGVDELLGRRSRALPLVIIAAGVAGAVGGFLLQYIGMAVHYPLNIGGRPLNSWPAFSTSTFELAALAMLLVGTLAFFALCRLPRLYDPVFEVPGMERATQDRFLIGVDLREASIDRERLERVLARFDGVRIEEVPE</sequence>
<dbReference type="InterPro" id="IPR021776">
    <property type="entry name" value="ActD"/>
</dbReference>
<proteinExistence type="predicted"/>
<dbReference type="Pfam" id="PF11821">
    <property type="entry name" value="ActD"/>
    <property type="match status" value="1"/>
</dbReference>
<keyword evidence="1" id="KW-1133">Transmembrane helix</keyword>
<dbReference type="EMBL" id="JAGINP010000007">
    <property type="protein sequence ID" value="MBP2292626.1"/>
    <property type="molecule type" value="Genomic_DNA"/>
</dbReference>
<evidence type="ECO:0000256" key="1">
    <source>
        <dbReference type="SAM" id="Phobius"/>
    </source>
</evidence>
<comment type="caution">
    <text evidence="2">The sequence shown here is derived from an EMBL/GenBank/DDBJ whole genome shotgun (WGS) entry which is preliminary data.</text>
</comment>
<keyword evidence="1" id="KW-0472">Membrane</keyword>
<feature type="transmembrane region" description="Helical" evidence="1">
    <location>
        <begin position="92"/>
        <end position="116"/>
    </location>
</feature>
<dbReference type="Proteomes" id="UP000781958">
    <property type="component" value="Unassembled WGS sequence"/>
</dbReference>
<protein>
    <recommendedName>
        <fullName evidence="4">Quinol:cytochrome c oxidoreductase membrane protein</fullName>
    </recommendedName>
</protein>
<keyword evidence="3" id="KW-1185">Reference proteome</keyword>
<name>A0ABS4SJ86_9PROT</name>
<dbReference type="PANTHER" id="PTHR40394:SF2">
    <property type="entry name" value="QUINOL:CYTOCHROME C OXIDOREDUCTASE MEMBRANE PROTEIN"/>
    <property type="match status" value="1"/>
</dbReference>
<evidence type="ECO:0008006" key="4">
    <source>
        <dbReference type="Google" id="ProtNLM"/>
    </source>
</evidence>
<dbReference type="RefSeq" id="WP_209766489.1">
    <property type="nucleotide sequence ID" value="NZ_JAGINP010000007.1"/>
</dbReference>
<dbReference type="PANTHER" id="PTHR40394">
    <property type="entry name" value="LIPOPROTEIN-RELATED"/>
    <property type="match status" value="1"/>
</dbReference>
<evidence type="ECO:0000313" key="2">
    <source>
        <dbReference type="EMBL" id="MBP2292626.1"/>
    </source>
</evidence>
<accession>A0ABS4SJ86</accession>
<gene>
    <name evidence="2" type="ORF">J2851_002404</name>
</gene>
<reference evidence="2 3" key="1">
    <citation type="submission" date="2021-03" db="EMBL/GenBank/DDBJ databases">
        <title>Genomic Encyclopedia of Type Strains, Phase III (KMG-III): the genomes of soil and plant-associated and newly described type strains.</title>
        <authorList>
            <person name="Whitman W."/>
        </authorList>
    </citation>
    <scope>NUCLEOTIDE SEQUENCE [LARGE SCALE GENOMIC DNA]</scope>
    <source>
        <strain evidence="2 3">IMMIB AFH-6</strain>
    </source>
</reference>
<feature type="transmembrane region" description="Helical" evidence="1">
    <location>
        <begin position="50"/>
        <end position="72"/>
    </location>
</feature>
<organism evidence="2 3">
    <name type="scientific">Azospirillum rugosum</name>
    <dbReference type="NCBI Taxonomy" id="416170"/>
    <lineage>
        <taxon>Bacteria</taxon>
        <taxon>Pseudomonadati</taxon>
        <taxon>Pseudomonadota</taxon>
        <taxon>Alphaproteobacteria</taxon>
        <taxon>Rhodospirillales</taxon>
        <taxon>Azospirillaceae</taxon>
        <taxon>Azospirillum</taxon>
    </lineage>
</organism>